<protein>
    <submittedName>
        <fullName evidence="2">Uncharacterized protein</fullName>
    </submittedName>
</protein>
<evidence type="ECO:0000313" key="1">
    <source>
        <dbReference type="EMBL" id="ASV33458.1"/>
    </source>
</evidence>
<accession>A0A2D3T1A8</accession>
<sequence>MTICDAGTVSFKTFLIRDNRAHHSHRKAQSPVGRNLGNKSKNKALLYKKAVFAVEFGTIFKNAGTGAGVKSV</sequence>
<gene>
    <name evidence="2" type="ORF">BJP41_03610</name>
    <name evidence="1" type="ORF">CJJ18_04695</name>
</gene>
<reference evidence="3" key="3">
    <citation type="submission" date="2017-11" db="EMBL/GenBank/DDBJ databases">
        <title>PacBio sequencing of new strain of the secondary endosymbiont Candidatus Hamiltonella defensa.</title>
        <authorList>
            <person name="Strand M.R."/>
            <person name="Oliver K."/>
        </authorList>
    </citation>
    <scope>NUCLEOTIDE SEQUENCE [LARGE SCALE GENOMIC DNA]</scope>
    <source>
        <strain evidence="3">A2C</strain>
    </source>
</reference>
<reference evidence="2" key="4">
    <citation type="journal article" date="2018" name="Genome Biol. Evol.">
        <title>Culture-Facilitated Comparative Genomics of the Facultative Symbiont Hamiltonella defensa.</title>
        <authorList>
            <person name="Chevignon G."/>
            <person name="Boyd B.M."/>
            <person name="Brandt J.W."/>
            <person name="Oliver K.M."/>
            <person name="Strand M.R."/>
        </authorList>
    </citation>
    <scope>NUCLEOTIDE SEQUENCE</scope>
    <source>
        <strain evidence="2">A2C</strain>
    </source>
</reference>
<name>A0A2D3T1A8_9ENTR</name>
<reference evidence="3" key="1">
    <citation type="submission" date="2016-10" db="EMBL/GenBank/DDBJ databases">
        <authorList>
            <person name="Chevignon G."/>
        </authorList>
    </citation>
    <scope>NUCLEOTIDE SEQUENCE [LARGE SCALE GENOMIC DNA]</scope>
    <source>
        <strain evidence="3">A2C</strain>
    </source>
</reference>
<organism evidence="2 3">
    <name type="scientific">Candidatus Williamhamiltonella defendens</name>
    <dbReference type="NCBI Taxonomy" id="138072"/>
    <lineage>
        <taxon>Bacteria</taxon>
        <taxon>Pseudomonadati</taxon>
        <taxon>Pseudomonadota</taxon>
        <taxon>Gammaproteobacteria</taxon>
        <taxon>Enterobacterales</taxon>
        <taxon>Enterobacteriaceae</taxon>
        <taxon>aphid secondary symbionts</taxon>
        <taxon>Candidatus Williamhamiltonella</taxon>
    </lineage>
</organism>
<dbReference type="AlphaFoldDB" id="A0A2D3T1A8"/>
<evidence type="ECO:0000313" key="3">
    <source>
        <dbReference type="Proteomes" id="UP000230008"/>
    </source>
</evidence>
<proteinExistence type="predicted"/>
<dbReference type="Proteomes" id="UP000792865">
    <property type="component" value="Chromosome"/>
</dbReference>
<dbReference type="EMBL" id="CP022932">
    <property type="protein sequence ID" value="ASV33458.1"/>
    <property type="molecule type" value="Genomic_DNA"/>
</dbReference>
<reference evidence="1" key="2">
    <citation type="submission" date="2017-08" db="EMBL/GenBank/DDBJ databases">
        <title>Genome sequence of Candidatus Hamiltonella defensa from Acyrthosiphon pisum strain MI47.</title>
        <authorList>
            <person name="Patel V.A."/>
            <person name="Chevignon G."/>
            <person name="Russell J.A."/>
            <person name="Oliver K.M."/>
        </authorList>
    </citation>
    <scope>NUCLEOTIDE SEQUENCE</scope>
    <source>
        <strain evidence="1">MI47</strain>
    </source>
</reference>
<evidence type="ECO:0000313" key="2">
    <source>
        <dbReference type="EMBL" id="ATW29585.1"/>
    </source>
</evidence>
<dbReference type="Proteomes" id="UP000230008">
    <property type="component" value="Chromosome"/>
</dbReference>
<dbReference type="EMBL" id="CP017606">
    <property type="protein sequence ID" value="ATW29585.1"/>
    <property type="molecule type" value="Genomic_DNA"/>
</dbReference>